<evidence type="ECO:0000256" key="5">
    <source>
        <dbReference type="ARBA" id="ARBA00022692"/>
    </source>
</evidence>
<comment type="similarity">
    <text evidence="2">Belongs to the major facilitator superfamily. Bcr/CmlA family.</text>
</comment>
<keyword evidence="3" id="KW-0813">Transport</keyword>
<dbReference type="InterPro" id="IPR020846">
    <property type="entry name" value="MFS_dom"/>
</dbReference>
<dbReference type="Pfam" id="PF07690">
    <property type="entry name" value="MFS_1"/>
    <property type="match status" value="1"/>
</dbReference>
<feature type="transmembrane region" description="Helical" evidence="8">
    <location>
        <begin position="312"/>
        <end position="332"/>
    </location>
</feature>
<feature type="domain" description="Major facilitator superfamily (MFS) profile" evidence="9">
    <location>
        <begin position="9"/>
        <end position="387"/>
    </location>
</feature>
<dbReference type="RefSeq" id="WP_258990817.1">
    <property type="nucleotide sequence ID" value="NZ_JANUTS010000001.1"/>
</dbReference>
<evidence type="ECO:0000256" key="8">
    <source>
        <dbReference type="SAM" id="Phobius"/>
    </source>
</evidence>
<comment type="subcellular location">
    <subcellularLocation>
        <location evidence="1">Cell membrane</location>
        <topology evidence="1">Multi-pass membrane protein</topology>
    </subcellularLocation>
</comment>
<feature type="transmembrane region" description="Helical" evidence="8">
    <location>
        <begin position="78"/>
        <end position="101"/>
    </location>
</feature>
<keyword evidence="4" id="KW-1003">Cell membrane</keyword>
<evidence type="ECO:0000256" key="2">
    <source>
        <dbReference type="ARBA" id="ARBA00006236"/>
    </source>
</evidence>
<evidence type="ECO:0000259" key="9">
    <source>
        <dbReference type="PROSITE" id="PS50850"/>
    </source>
</evidence>
<evidence type="ECO:0000313" key="10">
    <source>
        <dbReference type="EMBL" id="MCS2794527.1"/>
    </source>
</evidence>
<dbReference type="GO" id="GO:0042910">
    <property type="term" value="F:xenobiotic transmembrane transporter activity"/>
    <property type="evidence" value="ECO:0007669"/>
    <property type="project" value="InterPro"/>
</dbReference>
<accession>A0AAW5P2F5</accession>
<evidence type="ECO:0000313" key="11">
    <source>
        <dbReference type="Proteomes" id="UP001204548"/>
    </source>
</evidence>
<feature type="transmembrane region" description="Helical" evidence="8">
    <location>
        <begin position="7"/>
        <end position="27"/>
    </location>
</feature>
<feature type="transmembrane region" description="Helical" evidence="8">
    <location>
        <begin position="107"/>
        <end position="124"/>
    </location>
</feature>
<dbReference type="NCBIfam" id="TIGR00710">
    <property type="entry name" value="efflux_Bcr_CflA"/>
    <property type="match status" value="1"/>
</dbReference>
<dbReference type="CDD" id="cd17320">
    <property type="entry name" value="MFS_MdfA_MDR_like"/>
    <property type="match status" value="1"/>
</dbReference>
<proteinExistence type="inferred from homology"/>
<feature type="transmembrane region" description="Helical" evidence="8">
    <location>
        <begin position="284"/>
        <end position="306"/>
    </location>
</feature>
<dbReference type="GO" id="GO:0005886">
    <property type="term" value="C:plasma membrane"/>
    <property type="evidence" value="ECO:0007669"/>
    <property type="project" value="UniProtKB-SubCell"/>
</dbReference>
<keyword evidence="6 8" id="KW-1133">Transmembrane helix</keyword>
<reference evidence="10" key="1">
    <citation type="submission" date="2022-08" db="EMBL/GenBank/DDBJ databases">
        <title>Genome Sequencing of Bacteroides fragilis Group Isolates with Nanopore Technology.</title>
        <authorList>
            <person name="Tisza M.J."/>
            <person name="Smith D."/>
            <person name="Dekker J.P."/>
        </authorList>
    </citation>
    <scope>NUCLEOTIDE SEQUENCE</scope>
    <source>
        <strain evidence="10">BFG-351</strain>
    </source>
</reference>
<feature type="transmembrane region" description="Helical" evidence="8">
    <location>
        <begin position="47"/>
        <end position="66"/>
    </location>
</feature>
<keyword evidence="7 8" id="KW-0472">Membrane</keyword>
<comment type="caution">
    <text evidence="10">The sequence shown here is derived from an EMBL/GenBank/DDBJ whole genome shotgun (WGS) entry which is preliminary data.</text>
</comment>
<dbReference type="InterPro" id="IPR004812">
    <property type="entry name" value="Efflux_drug-R_Bcr/CmlA"/>
</dbReference>
<evidence type="ECO:0000256" key="6">
    <source>
        <dbReference type="ARBA" id="ARBA00022989"/>
    </source>
</evidence>
<dbReference type="AlphaFoldDB" id="A0AAW5P2F5"/>
<dbReference type="GO" id="GO:1990961">
    <property type="term" value="P:xenobiotic detoxification by transmembrane export across the plasma membrane"/>
    <property type="evidence" value="ECO:0007669"/>
    <property type="project" value="InterPro"/>
</dbReference>
<dbReference type="InterPro" id="IPR036259">
    <property type="entry name" value="MFS_trans_sf"/>
</dbReference>
<feature type="transmembrane region" description="Helical" evidence="8">
    <location>
        <begin position="161"/>
        <end position="185"/>
    </location>
</feature>
<sequence length="391" mass="40850">MNKPSKTYFLYLIVFLGLLSAFGPFVIDMYLPALPEMAEVFHCETSVVQLGLTFCMVGLALGQLLFGPASDKYGRRPVLVLTLLIFVGASLICCLSTSISVFIAARFLQGIGGAGGIVLSRSIAADIYSGRELAKLIAILSAINNIAPVAAPVAGGGVAHAWGWQGIFVVLLALGVFLTVMSFTLKESLERANRFKGSLAASLKGYATVLMVKGFGAYSLVYALSMAALFAYISSTPFIVQKVYGFSELQFSLVFAVNAIGLATGSALTLKFKTMQKATKTGTRLGAAVAFITVLISLTGCGGFLLYELSTIFLLFAIGLVLTGSTTVAMNLGRECAGAASAVVGGIGYIAGGIISPLVSVGDILVTSYSLCCFFLLLGAVLCGKTKVRES</sequence>
<dbReference type="Proteomes" id="UP001204548">
    <property type="component" value="Unassembled WGS sequence"/>
</dbReference>
<feature type="transmembrane region" description="Helical" evidence="8">
    <location>
        <begin position="339"/>
        <end position="358"/>
    </location>
</feature>
<evidence type="ECO:0000256" key="4">
    <source>
        <dbReference type="ARBA" id="ARBA00022475"/>
    </source>
</evidence>
<dbReference type="PROSITE" id="PS50850">
    <property type="entry name" value="MFS"/>
    <property type="match status" value="1"/>
</dbReference>
<evidence type="ECO:0000256" key="7">
    <source>
        <dbReference type="ARBA" id="ARBA00023136"/>
    </source>
</evidence>
<gene>
    <name evidence="10" type="ORF">NXW97_21455</name>
</gene>
<dbReference type="EMBL" id="JANUTS010000001">
    <property type="protein sequence ID" value="MCS2794527.1"/>
    <property type="molecule type" value="Genomic_DNA"/>
</dbReference>
<dbReference type="PANTHER" id="PTHR23502">
    <property type="entry name" value="MAJOR FACILITATOR SUPERFAMILY"/>
    <property type="match status" value="1"/>
</dbReference>
<name>A0AAW5P2F5_9BACE</name>
<evidence type="ECO:0000256" key="1">
    <source>
        <dbReference type="ARBA" id="ARBA00004651"/>
    </source>
</evidence>
<feature type="transmembrane region" description="Helical" evidence="8">
    <location>
        <begin position="364"/>
        <end position="384"/>
    </location>
</feature>
<organism evidence="10 11">
    <name type="scientific">Bacteroides faecis</name>
    <dbReference type="NCBI Taxonomy" id="674529"/>
    <lineage>
        <taxon>Bacteria</taxon>
        <taxon>Pseudomonadati</taxon>
        <taxon>Bacteroidota</taxon>
        <taxon>Bacteroidia</taxon>
        <taxon>Bacteroidales</taxon>
        <taxon>Bacteroidaceae</taxon>
        <taxon>Bacteroides</taxon>
    </lineage>
</organism>
<feature type="transmembrane region" description="Helical" evidence="8">
    <location>
        <begin position="136"/>
        <end position="155"/>
    </location>
</feature>
<dbReference type="InterPro" id="IPR011701">
    <property type="entry name" value="MFS"/>
</dbReference>
<feature type="transmembrane region" description="Helical" evidence="8">
    <location>
        <begin position="206"/>
        <end position="233"/>
    </location>
</feature>
<dbReference type="Gene3D" id="1.20.1720.10">
    <property type="entry name" value="Multidrug resistance protein D"/>
    <property type="match status" value="1"/>
</dbReference>
<evidence type="ECO:0000256" key="3">
    <source>
        <dbReference type="ARBA" id="ARBA00022448"/>
    </source>
</evidence>
<dbReference type="SUPFAM" id="SSF103473">
    <property type="entry name" value="MFS general substrate transporter"/>
    <property type="match status" value="1"/>
</dbReference>
<feature type="transmembrane region" description="Helical" evidence="8">
    <location>
        <begin position="253"/>
        <end position="272"/>
    </location>
</feature>
<protein>
    <submittedName>
        <fullName evidence="10">Multidrug effflux MFS transporter</fullName>
    </submittedName>
</protein>
<keyword evidence="5 8" id="KW-0812">Transmembrane</keyword>
<dbReference type="PANTHER" id="PTHR23502:SF132">
    <property type="entry name" value="POLYAMINE TRANSPORTER 2-RELATED"/>
    <property type="match status" value="1"/>
</dbReference>